<evidence type="ECO:0000313" key="1">
    <source>
        <dbReference type="EMBL" id="MCA2014932.1"/>
    </source>
</evidence>
<reference evidence="2" key="1">
    <citation type="submission" date="2023-07" db="EMBL/GenBank/DDBJ databases">
        <title>Molecular identification of indigenous halophilic bacteria isolated from red sea cost, biodegradation of synthetic dyes and assessment of degraded metabolite toxicity.</title>
        <authorList>
            <person name="Chaieb K."/>
            <person name="Altayb H.N."/>
        </authorList>
    </citation>
    <scope>NUCLEOTIDE SEQUENCE [LARGE SCALE GENOMIC DNA]</scope>
    <source>
        <strain evidence="2">K20</strain>
    </source>
</reference>
<protein>
    <submittedName>
        <fullName evidence="1">Magnesium transporter</fullName>
    </submittedName>
</protein>
<dbReference type="EMBL" id="JAIWIU010000011">
    <property type="protein sequence ID" value="MCA2014932.1"/>
    <property type="molecule type" value="Genomic_DNA"/>
</dbReference>
<accession>A0ABS7YIZ2</accession>
<sequence>MTVMNNQCMNYADSFSIDEIGAATNAFLKYESVKQVQLLVVMSSEEAIAILSNCTIRHVKQLLSDLSREGHDQLSEHYSYQLGLASSTVAQAKHSLQHAVCEYAKQKAGWIVSFALLGIASGFIL</sequence>
<dbReference type="RefSeq" id="WP_068714939.1">
    <property type="nucleotide sequence ID" value="NZ_JAIWIU010000011.1"/>
</dbReference>
<gene>
    <name evidence="1" type="ORF">LDJ79_02340</name>
</gene>
<comment type="caution">
    <text evidence="1">The sequence shown here is derived from an EMBL/GenBank/DDBJ whole genome shotgun (WGS) entry which is preliminary data.</text>
</comment>
<organism evidence="1 2">
    <name type="scientific">Vibrio tritonius</name>
    <dbReference type="NCBI Taxonomy" id="1435069"/>
    <lineage>
        <taxon>Bacteria</taxon>
        <taxon>Pseudomonadati</taxon>
        <taxon>Pseudomonadota</taxon>
        <taxon>Gammaproteobacteria</taxon>
        <taxon>Vibrionales</taxon>
        <taxon>Vibrionaceae</taxon>
        <taxon>Vibrio</taxon>
    </lineage>
</organism>
<proteinExistence type="predicted"/>
<dbReference type="Proteomes" id="UP001199044">
    <property type="component" value="Unassembled WGS sequence"/>
</dbReference>
<keyword evidence="2" id="KW-1185">Reference proteome</keyword>
<evidence type="ECO:0000313" key="2">
    <source>
        <dbReference type="Proteomes" id="UP001199044"/>
    </source>
</evidence>
<name>A0ABS7YIZ2_9VIBR</name>